<feature type="region of interest" description="Disordered" evidence="1">
    <location>
        <begin position="334"/>
        <end position="357"/>
    </location>
</feature>
<feature type="compositionally biased region" description="Acidic residues" evidence="1">
    <location>
        <begin position="249"/>
        <end position="263"/>
    </location>
</feature>
<protein>
    <recommendedName>
        <fullName evidence="3">MIF4G domain-containing protein</fullName>
    </recommendedName>
</protein>
<dbReference type="GO" id="GO:0000184">
    <property type="term" value="P:nuclear-transcribed mRNA catabolic process, nonsense-mediated decay"/>
    <property type="evidence" value="ECO:0007669"/>
    <property type="project" value="InterPro"/>
</dbReference>
<keyword evidence="2" id="KW-0812">Transmembrane</keyword>
<organism evidence="4 5">
    <name type="scientific">Eptatretus burgeri</name>
    <name type="common">Inshore hagfish</name>
    <dbReference type="NCBI Taxonomy" id="7764"/>
    <lineage>
        <taxon>Eukaryota</taxon>
        <taxon>Metazoa</taxon>
        <taxon>Chordata</taxon>
        <taxon>Craniata</taxon>
        <taxon>Vertebrata</taxon>
        <taxon>Cyclostomata</taxon>
        <taxon>Myxini</taxon>
        <taxon>Myxiniformes</taxon>
        <taxon>Myxinidae</taxon>
        <taxon>Eptatretinae</taxon>
        <taxon>Eptatretus</taxon>
    </lineage>
</organism>
<dbReference type="GO" id="GO:0035145">
    <property type="term" value="C:exon-exon junction complex"/>
    <property type="evidence" value="ECO:0007669"/>
    <property type="project" value="TreeGrafter"/>
</dbReference>
<evidence type="ECO:0000259" key="3">
    <source>
        <dbReference type="Pfam" id="PF02854"/>
    </source>
</evidence>
<evidence type="ECO:0000313" key="4">
    <source>
        <dbReference type="Ensembl" id="ENSEBUP00000020638.1"/>
    </source>
</evidence>
<feature type="compositionally biased region" description="Polar residues" evidence="1">
    <location>
        <begin position="348"/>
        <end position="357"/>
    </location>
</feature>
<dbReference type="Gene3D" id="1.25.40.180">
    <property type="match status" value="1"/>
</dbReference>
<reference evidence="4" key="2">
    <citation type="submission" date="2025-09" db="UniProtKB">
        <authorList>
            <consortium name="Ensembl"/>
        </authorList>
    </citation>
    <scope>IDENTIFICATION</scope>
</reference>
<feature type="domain" description="MIF4G" evidence="3">
    <location>
        <begin position="111"/>
        <end position="206"/>
    </location>
</feature>
<accession>A0A8C4QUZ6</accession>
<dbReference type="GO" id="GO:0005737">
    <property type="term" value="C:cytoplasm"/>
    <property type="evidence" value="ECO:0007669"/>
    <property type="project" value="TreeGrafter"/>
</dbReference>
<dbReference type="InterPro" id="IPR016024">
    <property type="entry name" value="ARM-type_fold"/>
</dbReference>
<dbReference type="GO" id="GO:0003723">
    <property type="term" value="F:RNA binding"/>
    <property type="evidence" value="ECO:0007669"/>
    <property type="project" value="InterPro"/>
</dbReference>
<name>A0A8C4QUZ6_EPTBU</name>
<feature type="region of interest" description="Disordered" evidence="1">
    <location>
        <begin position="241"/>
        <end position="272"/>
    </location>
</feature>
<dbReference type="PANTHER" id="PTHR12839">
    <property type="entry name" value="NONSENSE-MEDIATED MRNA DECAY PROTEIN 2 UP-FRAMESHIFT SUPPRESSOR 2"/>
    <property type="match status" value="1"/>
</dbReference>
<dbReference type="Pfam" id="PF02854">
    <property type="entry name" value="MIF4G"/>
    <property type="match status" value="1"/>
</dbReference>
<evidence type="ECO:0000313" key="5">
    <source>
        <dbReference type="Proteomes" id="UP000694388"/>
    </source>
</evidence>
<keyword evidence="5" id="KW-1185">Reference proteome</keyword>
<dbReference type="SUPFAM" id="SSF48371">
    <property type="entry name" value="ARM repeat"/>
    <property type="match status" value="1"/>
</dbReference>
<dbReference type="InterPro" id="IPR039762">
    <property type="entry name" value="Nmd2/UPF2"/>
</dbReference>
<dbReference type="PANTHER" id="PTHR12839:SF7">
    <property type="entry name" value="REGULATOR OF NONSENSE TRANSCRIPTS 2"/>
    <property type="match status" value="1"/>
</dbReference>
<sequence>MSSTTTYIVWPTSWQAWYHTRRVLVLQWWMEFWKMSDWAWRCENCFCLIVLIHMFLFFSNLLHVMSIYPNSCVLFCPILKDQSPKVQPAENQHNQVSWRTLQLPHGGIACLRTLYSFISFGVAPDGSPSVLDPPEHLFRIRLACTLLDTCGQYFDRGSSKRKLDCFLVYFQRYVWWKKSQEVWSAPASFPIDVDYLVSDTLEMLRPRMRLCTSLEDASQQVLALQQEYLAKIGLGGSGKAGNLETVAGPEEEDDYEDEEEGETDQSGSDANIHEDEVRMMTALADKWFYCVASVVMKTLNEASVVFIIIFFQEKTENEEDEDYEDEDVANYQIDSNKETETDDDGGVCTSSRLAVRT</sequence>
<reference evidence="4" key="1">
    <citation type="submission" date="2025-08" db="UniProtKB">
        <authorList>
            <consortium name="Ensembl"/>
        </authorList>
    </citation>
    <scope>IDENTIFICATION</scope>
</reference>
<evidence type="ECO:0000256" key="2">
    <source>
        <dbReference type="SAM" id="Phobius"/>
    </source>
</evidence>
<dbReference type="GeneTree" id="ENSGT00530000064318"/>
<evidence type="ECO:0000256" key="1">
    <source>
        <dbReference type="SAM" id="MobiDB-lite"/>
    </source>
</evidence>
<dbReference type="Proteomes" id="UP000694388">
    <property type="component" value="Unplaced"/>
</dbReference>
<dbReference type="AlphaFoldDB" id="A0A8C4QUZ6"/>
<feature type="transmembrane region" description="Helical" evidence="2">
    <location>
        <begin position="38"/>
        <end position="58"/>
    </location>
</feature>
<keyword evidence="2" id="KW-0472">Membrane</keyword>
<dbReference type="InterPro" id="IPR003890">
    <property type="entry name" value="MIF4G-like_typ-3"/>
</dbReference>
<keyword evidence="2" id="KW-1133">Transmembrane helix</keyword>
<dbReference type="Ensembl" id="ENSEBUT00000021214.1">
    <property type="protein sequence ID" value="ENSEBUP00000020638.1"/>
    <property type="gene ID" value="ENSEBUG00000012771.1"/>
</dbReference>
<proteinExistence type="predicted"/>